<organism evidence="2">
    <name type="scientific">Serratia fonticola</name>
    <dbReference type="NCBI Taxonomy" id="47917"/>
    <lineage>
        <taxon>Bacteria</taxon>
        <taxon>Pseudomonadati</taxon>
        <taxon>Pseudomonadota</taxon>
        <taxon>Gammaproteobacteria</taxon>
        <taxon>Enterobacterales</taxon>
        <taxon>Yersiniaceae</taxon>
        <taxon>Serratia</taxon>
    </lineage>
</organism>
<evidence type="ECO:0000313" key="2">
    <source>
        <dbReference type="EMBL" id="VTR30332.1"/>
    </source>
</evidence>
<protein>
    <submittedName>
        <fullName evidence="2">Putative fimbrial outer membrane usher protein StfC</fullName>
    </submittedName>
</protein>
<proteinExistence type="predicted"/>
<accession>A0A4U9UFI6</accession>
<dbReference type="SUPFAM" id="SSF141729">
    <property type="entry name" value="FimD N-terminal domain-like"/>
    <property type="match status" value="1"/>
</dbReference>
<dbReference type="InterPro" id="IPR037224">
    <property type="entry name" value="PapC_N_sf"/>
</dbReference>
<name>A0A4U9UFI6_SERFO</name>
<feature type="domain" description="PapC N-terminal" evidence="1">
    <location>
        <begin position="31"/>
        <end position="103"/>
    </location>
</feature>
<dbReference type="EMBL" id="CABEEZ010000067">
    <property type="protein sequence ID" value="VTR30332.1"/>
    <property type="molecule type" value="Genomic_DNA"/>
</dbReference>
<evidence type="ECO:0000259" key="1">
    <source>
        <dbReference type="Pfam" id="PF13954"/>
    </source>
</evidence>
<dbReference type="InterPro" id="IPR025885">
    <property type="entry name" value="PapC_N"/>
</dbReference>
<dbReference type="AlphaFoldDB" id="A0A4U9UFI6"/>
<dbReference type="Pfam" id="PF13954">
    <property type="entry name" value="PapC_N"/>
    <property type="match status" value="1"/>
</dbReference>
<gene>
    <name evidence="2" type="ORF">NCTC12965_03048</name>
</gene>
<dbReference type="Gene3D" id="3.10.20.410">
    <property type="match status" value="1"/>
</dbReference>
<sequence>MDDKKKCSFISTVILCLIAVDSAKADGDNIEFETRALELRDNNNINLSNFSRPDYIPEGIYPLSLKVNDRVITSDSFSVITLDGKSQICFTPQTIEQFGFKETPLQS</sequence>
<reference evidence="2" key="1">
    <citation type="submission" date="2019-05" db="EMBL/GenBank/DDBJ databases">
        <authorList>
            <consortium name="Pathogen Informatics"/>
        </authorList>
    </citation>
    <scope>NUCLEOTIDE SEQUENCE [LARGE SCALE GENOMIC DNA]</scope>
    <source>
        <strain evidence="2">NCTC12965</strain>
    </source>
</reference>